<evidence type="ECO:0000313" key="2">
    <source>
        <dbReference type="EMBL" id="KZT53341.1"/>
    </source>
</evidence>
<evidence type="ECO:0000256" key="1">
    <source>
        <dbReference type="SAM" id="MobiDB-lite"/>
    </source>
</evidence>
<sequence>MADTGEVTVPDETGRFVYSVAIDVDGIRHLISDACNVIAHLVAALITGESAACAVNRGFIFYWIVTRVWPQTSIQSSLPMVYSTAWFQSVATGLSLKDKDRLHLTGCTTPGNWWKHASEKKACQQHHMKALQQLMEERVYVKLTALERLIAMKQRSATSAEKPGISRLGNCAETLFLKWLSTKLRNEASAKHLAACDIKIICLARLQAVSSFDIVRCDIATVTASDMRSRMANFVNGVATRRMVVPLCEYCELWTAANQTSTTNHNVIIPAEIYTTNGWQLMHQMTLKEHAAANDLAWPEDAAEEGDSGRGGAAEGEADV</sequence>
<organism evidence="2 3">
    <name type="scientific">Calocera cornea HHB12733</name>
    <dbReference type="NCBI Taxonomy" id="1353952"/>
    <lineage>
        <taxon>Eukaryota</taxon>
        <taxon>Fungi</taxon>
        <taxon>Dikarya</taxon>
        <taxon>Basidiomycota</taxon>
        <taxon>Agaricomycotina</taxon>
        <taxon>Dacrymycetes</taxon>
        <taxon>Dacrymycetales</taxon>
        <taxon>Dacrymycetaceae</taxon>
        <taxon>Calocera</taxon>
    </lineage>
</organism>
<name>A0A165DQW5_9BASI</name>
<protein>
    <submittedName>
        <fullName evidence="2">Uncharacterized protein</fullName>
    </submittedName>
</protein>
<feature type="region of interest" description="Disordered" evidence="1">
    <location>
        <begin position="299"/>
        <end position="320"/>
    </location>
</feature>
<dbReference type="InParanoid" id="A0A165DQW5"/>
<dbReference type="Proteomes" id="UP000076842">
    <property type="component" value="Unassembled WGS sequence"/>
</dbReference>
<dbReference type="EMBL" id="KV424040">
    <property type="protein sequence ID" value="KZT53341.1"/>
    <property type="molecule type" value="Genomic_DNA"/>
</dbReference>
<gene>
    <name evidence="2" type="ORF">CALCODRAFT_486418</name>
</gene>
<keyword evidence="3" id="KW-1185">Reference proteome</keyword>
<accession>A0A165DQW5</accession>
<evidence type="ECO:0000313" key="3">
    <source>
        <dbReference type="Proteomes" id="UP000076842"/>
    </source>
</evidence>
<reference evidence="2 3" key="1">
    <citation type="journal article" date="2016" name="Mol. Biol. Evol.">
        <title>Comparative Genomics of Early-Diverging Mushroom-Forming Fungi Provides Insights into the Origins of Lignocellulose Decay Capabilities.</title>
        <authorList>
            <person name="Nagy L.G."/>
            <person name="Riley R."/>
            <person name="Tritt A."/>
            <person name="Adam C."/>
            <person name="Daum C."/>
            <person name="Floudas D."/>
            <person name="Sun H."/>
            <person name="Yadav J.S."/>
            <person name="Pangilinan J."/>
            <person name="Larsson K.H."/>
            <person name="Matsuura K."/>
            <person name="Barry K."/>
            <person name="Labutti K."/>
            <person name="Kuo R."/>
            <person name="Ohm R.A."/>
            <person name="Bhattacharya S.S."/>
            <person name="Shirouzu T."/>
            <person name="Yoshinaga Y."/>
            <person name="Martin F.M."/>
            <person name="Grigoriev I.V."/>
            <person name="Hibbett D.S."/>
        </authorList>
    </citation>
    <scope>NUCLEOTIDE SEQUENCE [LARGE SCALE GENOMIC DNA]</scope>
    <source>
        <strain evidence="2 3">HHB12733</strain>
    </source>
</reference>
<dbReference type="AlphaFoldDB" id="A0A165DQW5"/>
<proteinExistence type="predicted"/>